<protein>
    <submittedName>
        <fullName evidence="2">Dimeric alpha-beta barrel</fullName>
    </submittedName>
</protein>
<comment type="caution">
    <text evidence="2">The sequence shown here is derived from an EMBL/GenBank/DDBJ whole genome shotgun (WGS) entry which is preliminary data.</text>
</comment>
<dbReference type="InterPro" id="IPR013097">
    <property type="entry name" value="Dabb"/>
</dbReference>
<gene>
    <name evidence="2" type="ORF">ISN44_As06g043170</name>
</gene>
<dbReference type="AlphaFoldDB" id="A0A8T2CPH4"/>
<proteinExistence type="predicted"/>
<feature type="non-terminal residue" evidence="2">
    <location>
        <position position="254"/>
    </location>
</feature>
<dbReference type="EMBL" id="JAEFBJ010000006">
    <property type="protein sequence ID" value="KAG7600192.1"/>
    <property type="molecule type" value="Genomic_DNA"/>
</dbReference>
<feature type="domain" description="Stress-response A/B barrel" evidence="1">
    <location>
        <begin position="5"/>
        <end position="98"/>
    </location>
</feature>
<dbReference type="FunFam" id="3.30.70.100:FF:000112">
    <property type="entry name" value="Stress-response A/B barrel domain-containing protein DABB1"/>
    <property type="match status" value="1"/>
</dbReference>
<reference evidence="2 3" key="1">
    <citation type="submission" date="2020-12" db="EMBL/GenBank/DDBJ databases">
        <title>Concerted genomic and epigenomic changes stabilize Arabidopsis allopolyploids.</title>
        <authorList>
            <person name="Chen Z."/>
        </authorList>
    </citation>
    <scope>NUCLEOTIDE SEQUENCE [LARGE SCALE GENOMIC DNA]</scope>
    <source>
        <strain evidence="2">As9502</strain>
        <tissue evidence="2">Leaf</tissue>
    </source>
</reference>
<dbReference type="PANTHER" id="PTHR33178:SF12">
    <property type="entry name" value="STRESS-RESPONSE A_B BARREL DOMAIN-CONTAINING PROTEIN DABB1"/>
    <property type="match status" value="1"/>
</dbReference>
<evidence type="ECO:0000313" key="3">
    <source>
        <dbReference type="Proteomes" id="UP000694251"/>
    </source>
</evidence>
<dbReference type="InterPro" id="IPR044662">
    <property type="entry name" value="HS1/DABB1-like"/>
</dbReference>
<evidence type="ECO:0000313" key="2">
    <source>
        <dbReference type="EMBL" id="KAG7600192.1"/>
    </source>
</evidence>
<sequence length="254" mass="28498">MSSIVEHVVLFKLNDVDSGKINSMVNGINELVNLNQVLHLSCGSIHRLSSTTASVFTHVLHSRYRSKEDLNAYAIHPDHVRVVKESESIREDIMAVDWIADQVPETLPPPPGSIGKITLLQLKENVSDEAKLEIMEVIKEKSQGSDQITTVGENFSPGRAKGFSIGSISYFRDLGEIEAVDDQMKLQKEKIRDYINDTIVVEFVRIDINEFIDVVIYAPLLQCVRAKMYSTKNFQIINSGFPAKLDIDFLYSGV</sequence>
<organism evidence="2 3">
    <name type="scientific">Arabidopsis suecica</name>
    <name type="common">Swedish thale-cress</name>
    <name type="synonym">Cardaminopsis suecica</name>
    <dbReference type="NCBI Taxonomy" id="45249"/>
    <lineage>
        <taxon>Eukaryota</taxon>
        <taxon>Viridiplantae</taxon>
        <taxon>Streptophyta</taxon>
        <taxon>Embryophyta</taxon>
        <taxon>Tracheophyta</taxon>
        <taxon>Spermatophyta</taxon>
        <taxon>Magnoliopsida</taxon>
        <taxon>eudicotyledons</taxon>
        <taxon>Gunneridae</taxon>
        <taxon>Pentapetalae</taxon>
        <taxon>rosids</taxon>
        <taxon>malvids</taxon>
        <taxon>Brassicales</taxon>
        <taxon>Brassicaceae</taxon>
        <taxon>Camelineae</taxon>
        <taxon>Arabidopsis</taxon>
    </lineage>
</organism>
<name>A0A8T2CPH4_ARASU</name>
<dbReference type="PROSITE" id="PS51502">
    <property type="entry name" value="S_R_A_B_BARREL"/>
    <property type="match status" value="1"/>
</dbReference>
<evidence type="ECO:0000259" key="1">
    <source>
        <dbReference type="PROSITE" id="PS51502"/>
    </source>
</evidence>
<dbReference type="Pfam" id="PF07876">
    <property type="entry name" value="Dabb"/>
    <property type="match status" value="2"/>
</dbReference>
<dbReference type="SMART" id="SM00886">
    <property type="entry name" value="Dabb"/>
    <property type="match status" value="2"/>
</dbReference>
<accession>A0A8T2CPH4</accession>
<dbReference type="PANTHER" id="PTHR33178">
    <property type="match status" value="1"/>
</dbReference>
<keyword evidence="3" id="KW-1185">Reference proteome</keyword>
<dbReference type="Proteomes" id="UP000694251">
    <property type="component" value="Chromosome 6"/>
</dbReference>
<dbReference type="OrthoDB" id="42919at2759"/>